<keyword evidence="12" id="KW-0274">FAD</keyword>
<dbReference type="Proteomes" id="UP000000225">
    <property type="component" value="Chromosome"/>
</dbReference>
<dbReference type="eggNOG" id="COG0069">
    <property type="taxonomic scope" value="Bacteria"/>
</dbReference>
<evidence type="ECO:0000256" key="22">
    <source>
        <dbReference type="ARBA" id="ARBA00053198"/>
    </source>
</evidence>
<dbReference type="InterPro" id="IPR013785">
    <property type="entry name" value="Aldolase_TIM"/>
</dbReference>
<dbReference type="NCBIfam" id="NF008730">
    <property type="entry name" value="PRK11750.1"/>
    <property type="match status" value="1"/>
</dbReference>
<evidence type="ECO:0000256" key="21">
    <source>
        <dbReference type="ARBA" id="ARBA00048151"/>
    </source>
</evidence>
<keyword evidence="16" id="KW-0408">Iron</keyword>
<name>A4SLH6_AERS4</name>
<dbReference type="CDD" id="cd00713">
    <property type="entry name" value="GltS"/>
    <property type="match status" value="1"/>
</dbReference>
<evidence type="ECO:0000256" key="19">
    <source>
        <dbReference type="ARBA" id="ARBA00023291"/>
    </source>
</evidence>
<keyword evidence="15" id="KW-0560">Oxidoreductase</keyword>
<dbReference type="InterPro" id="IPR029055">
    <property type="entry name" value="Ntn_hydrolases_N"/>
</dbReference>
<dbReference type="PANTHER" id="PTHR11938">
    <property type="entry name" value="FAD NADPH DEHYDROGENASE/OXIDOREDUCTASE"/>
    <property type="match status" value="1"/>
</dbReference>
<dbReference type="Pfam" id="PF00310">
    <property type="entry name" value="GATase_2"/>
    <property type="match status" value="1"/>
</dbReference>
<keyword evidence="11" id="KW-0479">Metal-binding</keyword>
<dbReference type="InterPro" id="IPR002489">
    <property type="entry name" value="Glu_synth_asu_C"/>
</dbReference>
<dbReference type="Pfam" id="PF01493">
    <property type="entry name" value="GXGXG"/>
    <property type="match status" value="1"/>
</dbReference>
<evidence type="ECO:0000256" key="11">
    <source>
        <dbReference type="ARBA" id="ARBA00022723"/>
    </source>
</evidence>
<feature type="compositionally biased region" description="Basic and acidic residues" evidence="25">
    <location>
        <begin position="904"/>
        <end position="914"/>
    </location>
</feature>
<evidence type="ECO:0000256" key="14">
    <source>
        <dbReference type="ARBA" id="ARBA00022962"/>
    </source>
</evidence>
<comment type="pathway">
    <text evidence="4">Energy metabolism; nitrogen metabolism.</text>
</comment>
<comment type="pathway">
    <text evidence="20">Amino-acid biosynthesis; L-glutamate biosynthesis via GLT pathway; L-glutamate from 2-oxoglutarate and L-glutamine (NADP(+) route): step 1/1.</text>
</comment>
<dbReference type="SUPFAM" id="SSF69336">
    <property type="entry name" value="Alpha subunit of glutamate synthase, C-terminal domain"/>
    <property type="match status" value="1"/>
</dbReference>
<keyword evidence="14" id="KW-0315">Glutamine amidotransferase</keyword>
<comment type="cofactor">
    <cofactor evidence="2">
        <name>[3Fe-4S] cluster</name>
        <dbReference type="ChEBI" id="CHEBI:21137"/>
    </cofactor>
</comment>
<keyword evidence="8" id="KW-0028">Amino-acid biosynthesis</keyword>
<feature type="domain" description="Glutamine amidotransferase type-2" evidence="26">
    <location>
        <begin position="24"/>
        <end position="413"/>
    </location>
</feature>
<sequence length="1496" mass="163865">MRCKAEQGRNAMSLYDPKLERDNCGFGLLAHMEGEASHKLVRLAMSALARMQHRGGISADGKTGDGCGLLLQKPDSFFRAVAEEKGWHLGRKYAVGMLFLNPDPVLAQQTRDIIDEELERETLSLVGWRKVPIDTNVLGPIAKASLPSIEQVFVNAPPGWVDKDLERRLYIVRRRIEKRISDDYFYVVSLSNLVTVYKGLCMPVDLPHFYLDLADIRLQSAICVFHQRFSTNTSPRWPLAQPFRYLAHNGEINTIAGNRQWAKARSYKFATPLIPDLQEAAPFVNTTGSDSSSLDNMLDLFLAGGMDLFRAMRLLIPPAWQKHPNMDDDLRAFYDFNSMHMEPWDGPAGIVMTDGRYATCALDRNGLRPARYVITKDKFITLASEVGTWDYTPDEVLEKGRVGPGELFVVDTSNGKVWTSFEIDDDLKSRHTYKQWMDSHCKRLVPFEQMDDASTGAREFSDDQLKTYQKLFGYSYEELDQIIRVLGENGQEAVGSMGDDTPMAVLSSSQRTLYDYFRQMFAQVTNPPIDPLRENHVMSLATCIGREQNVFNETFGHAHRVLFQSPILLYSDFHQLLALEGEHYRHQVISLNFRPEEGLEAALVRICEEAQTAARNGTVLLILSDRDVSADTLPIPAAMAVGAVQRTLVDNNLRCDANILVETASCRDPHHFSVLLGFGATAIYPYLAYETLAKQVEEGVLKMSLRQAMLNYRNGINKGLYKVMSKMGISTVASYRCSQLFEAVGLSSAVVAMCFRGVSSRIQGADFTDIQQDQFNLARQAWLQRKALTQGGLLKFVHGGEYHTYNPDVVQTLQTAVRSGNYADYKEYARLVNERPVSTLRDLLALKKVDNPVDISAVEPAAKLFPRFDSAAMSIGALGPEAHEALAVAMNRLGGQSNSGEGGEDPKRFGTEKNSRIKQVASGRFGVTPHYLMNADVVQIKVAQGAKPGEGGQLPGDKVTAQIAKLRYSVPGVTLISPPPHHDIYSIEDLAQLIFDIKQINPDCLVSVKLVSEPGVGTIACGVAKAYADFITVSGYDGGTGASPLTSVKYAGSPWELGLAETQQALVANGLRHKVRLQVDGGLKTGLDIIKAAILGAESFGFGTGPMVALGCKYLRICHLNNCATGVATQDEKLRREHFTGLPEMVMNYFKFIAEETRELMAQLGVTQLTDLIGRTDLLEALPGLTARQAKLDLSGILASPVAPAGSSLFSQQHNPTFDKGPLNLRMVDDLLEAVEHKSGGEFRYDIRNTDRSVGARLSGEIVKRHGNQGMAADPVKVHFNGTAGQSFGVWNAGGLEMILTGDANDYVGKGMTGGKLVVKPHVGVAFKSHEAAIIGNTCLYGATGGKLFAAGTAGERFAVRNSGALAVVEGIGDNGCEYMTGGIVTILGTTGVNFAAGMTGGFAYVLDECGNFAKRTNPELVELLDVATLAIHQEHLRGIITAHLNETGSSRAEEILANFDSYVPKFRLIKPKSSDVKSLLGHTSRSSAELRIQAQ</sequence>
<evidence type="ECO:0000256" key="24">
    <source>
        <dbReference type="ARBA" id="ARBA00079921"/>
    </source>
</evidence>
<evidence type="ECO:0000256" key="15">
    <source>
        <dbReference type="ARBA" id="ARBA00023002"/>
    </source>
</evidence>
<comment type="similarity">
    <text evidence="6">Belongs to the glutamate synthase family.</text>
</comment>
<evidence type="ECO:0000256" key="13">
    <source>
        <dbReference type="ARBA" id="ARBA00022857"/>
    </source>
</evidence>
<dbReference type="Pfam" id="PF01645">
    <property type="entry name" value="Glu_synthase"/>
    <property type="match status" value="1"/>
</dbReference>
<dbReference type="PROSITE" id="PS51278">
    <property type="entry name" value="GATASE_TYPE_2"/>
    <property type="match status" value="1"/>
</dbReference>
<dbReference type="HOGENOM" id="CLU_000422_8_2_6"/>
<evidence type="ECO:0000256" key="12">
    <source>
        <dbReference type="ARBA" id="ARBA00022827"/>
    </source>
</evidence>
<dbReference type="eggNOG" id="COG0070">
    <property type="taxonomic scope" value="Bacteria"/>
</dbReference>
<dbReference type="FunFam" id="3.60.20.10:FF:000001">
    <property type="entry name" value="Glutamate synthase, large subunit"/>
    <property type="match status" value="1"/>
</dbReference>
<evidence type="ECO:0000256" key="17">
    <source>
        <dbReference type="ARBA" id="ARBA00023014"/>
    </source>
</evidence>
<dbReference type="InterPro" id="IPR017932">
    <property type="entry name" value="GATase_2_dom"/>
</dbReference>
<comment type="pathway">
    <text evidence="5">Nitrogen metabolism.</text>
</comment>
<feature type="region of interest" description="Disordered" evidence="25">
    <location>
        <begin position="895"/>
        <end position="914"/>
    </location>
</feature>
<evidence type="ECO:0000256" key="25">
    <source>
        <dbReference type="SAM" id="MobiDB-lite"/>
    </source>
</evidence>
<organism evidence="27 28">
    <name type="scientific">Aeromonas salmonicida (strain A449)</name>
    <dbReference type="NCBI Taxonomy" id="382245"/>
    <lineage>
        <taxon>Bacteria</taxon>
        <taxon>Pseudomonadati</taxon>
        <taxon>Pseudomonadota</taxon>
        <taxon>Gammaproteobacteria</taxon>
        <taxon>Aeromonadales</taxon>
        <taxon>Aeromonadaceae</taxon>
        <taxon>Aeromonas</taxon>
    </lineage>
</organism>
<evidence type="ECO:0000256" key="8">
    <source>
        <dbReference type="ARBA" id="ARBA00022605"/>
    </source>
</evidence>
<dbReference type="SUPFAM" id="SSF51395">
    <property type="entry name" value="FMN-linked oxidoreductases"/>
    <property type="match status" value="1"/>
</dbReference>
<evidence type="ECO:0000256" key="1">
    <source>
        <dbReference type="ARBA" id="ARBA00001917"/>
    </source>
</evidence>
<dbReference type="InterPro" id="IPR006982">
    <property type="entry name" value="Glu_synth_centr_N"/>
</dbReference>
<evidence type="ECO:0000256" key="10">
    <source>
        <dbReference type="ARBA" id="ARBA00022643"/>
    </source>
</evidence>
<keyword evidence="17" id="KW-0411">Iron-sulfur</keyword>
<evidence type="ECO:0000256" key="6">
    <source>
        <dbReference type="ARBA" id="ARBA00009716"/>
    </source>
</evidence>
<dbReference type="Gene3D" id="2.160.20.60">
    <property type="entry name" value="Glutamate synthase, alpha subunit, C-terminal domain"/>
    <property type="match status" value="1"/>
</dbReference>
<comment type="cofactor">
    <cofactor evidence="3">
        <name>FAD</name>
        <dbReference type="ChEBI" id="CHEBI:57692"/>
    </cofactor>
</comment>
<gene>
    <name evidence="27" type="primary">gltB</name>
    <name evidence="27" type="ordered locus">ASA_1667</name>
</gene>
<dbReference type="CDD" id="cd02808">
    <property type="entry name" value="GltS_FMN"/>
    <property type="match status" value="1"/>
</dbReference>
<comment type="function">
    <text evidence="22">Catalyzes the conversion of L-glutamine and 2-oxoglutarate into two molecules of L-glutamate.</text>
</comment>
<dbReference type="FunFam" id="3.20.20.70:FF:000109">
    <property type="entry name" value="Glutamate synthase, large subunit"/>
    <property type="match status" value="1"/>
</dbReference>
<dbReference type="eggNOG" id="COG0067">
    <property type="taxonomic scope" value="Bacteria"/>
</dbReference>
<comment type="catalytic activity">
    <reaction evidence="21">
        <text>2 L-glutamate + NADP(+) = L-glutamine + 2-oxoglutarate + NADPH + H(+)</text>
        <dbReference type="Rhea" id="RHEA:15501"/>
        <dbReference type="ChEBI" id="CHEBI:15378"/>
        <dbReference type="ChEBI" id="CHEBI:16810"/>
        <dbReference type="ChEBI" id="CHEBI:29985"/>
        <dbReference type="ChEBI" id="CHEBI:57783"/>
        <dbReference type="ChEBI" id="CHEBI:58349"/>
        <dbReference type="ChEBI" id="CHEBI:58359"/>
        <dbReference type="EC" id="1.4.1.13"/>
    </reaction>
</comment>
<evidence type="ECO:0000256" key="2">
    <source>
        <dbReference type="ARBA" id="ARBA00001927"/>
    </source>
</evidence>
<evidence type="ECO:0000256" key="16">
    <source>
        <dbReference type="ARBA" id="ARBA00023004"/>
    </source>
</evidence>
<evidence type="ECO:0000256" key="3">
    <source>
        <dbReference type="ARBA" id="ARBA00001974"/>
    </source>
</evidence>
<dbReference type="Pfam" id="PF04898">
    <property type="entry name" value="Glu_syn_central"/>
    <property type="match status" value="1"/>
</dbReference>
<reference evidence="28" key="1">
    <citation type="journal article" date="2008" name="BMC Genomics">
        <title>The genome of Aeromonas salmonicida subsp. salmonicida A449: insights into the evolution of a fish pathogen.</title>
        <authorList>
            <person name="Reith M.E."/>
            <person name="Singh R.K."/>
            <person name="Curtis B."/>
            <person name="Boyd J.M."/>
            <person name="Bouevitch A."/>
            <person name="Kimball J."/>
            <person name="Munholland J."/>
            <person name="Murphy C."/>
            <person name="Sarty D."/>
            <person name="Williams J."/>
            <person name="Nash J.H."/>
            <person name="Johnson S.C."/>
            <person name="Brown L.L."/>
        </authorList>
    </citation>
    <scope>NUCLEOTIDE SEQUENCE [LARGE SCALE GENOMIC DNA]</scope>
    <source>
        <strain evidence="28">A449</strain>
    </source>
</reference>
<dbReference type="InterPro" id="IPR050711">
    <property type="entry name" value="ET-N_metabolism_enzyme"/>
</dbReference>
<evidence type="ECO:0000256" key="4">
    <source>
        <dbReference type="ARBA" id="ARBA00004802"/>
    </source>
</evidence>
<dbReference type="Gene3D" id="3.60.20.10">
    <property type="entry name" value="Glutamine Phosphoribosylpyrophosphate, subunit 1, domain 1"/>
    <property type="match status" value="1"/>
</dbReference>
<dbReference type="EC" id="1.4.1.13" evidence="7"/>
<evidence type="ECO:0000256" key="5">
    <source>
        <dbReference type="ARBA" id="ARBA00004909"/>
    </source>
</evidence>
<dbReference type="FunFam" id="3.20.20.70:FF:000061">
    <property type="entry name" value="Glutamate synthase large subunit"/>
    <property type="match status" value="1"/>
</dbReference>
<dbReference type="GO" id="GO:0046872">
    <property type="term" value="F:metal ion binding"/>
    <property type="evidence" value="ECO:0007669"/>
    <property type="project" value="UniProtKB-KW"/>
</dbReference>
<keyword evidence="10" id="KW-0288">FMN</keyword>
<dbReference type="GO" id="GO:0006537">
    <property type="term" value="P:glutamate biosynthetic process"/>
    <property type="evidence" value="ECO:0007669"/>
    <property type="project" value="UniProtKB-KW"/>
</dbReference>
<evidence type="ECO:0000256" key="7">
    <source>
        <dbReference type="ARBA" id="ARBA00012079"/>
    </source>
</evidence>
<dbReference type="KEGG" id="asa:ASA_1667"/>
<dbReference type="GO" id="GO:0004355">
    <property type="term" value="F:glutamate synthase (NADPH) activity"/>
    <property type="evidence" value="ECO:0007669"/>
    <property type="project" value="UniProtKB-EC"/>
</dbReference>
<comment type="cofactor">
    <cofactor evidence="1">
        <name>FMN</name>
        <dbReference type="ChEBI" id="CHEBI:58210"/>
    </cofactor>
</comment>
<evidence type="ECO:0000259" key="26">
    <source>
        <dbReference type="PROSITE" id="PS51278"/>
    </source>
</evidence>
<dbReference type="CDD" id="cd00982">
    <property type="entry name" value="gltB_C"/>
    <property type="match status" value="1"/>
</dbReference>
<dbReference type="EMBL" id="CP000644">
    <property type="protein sequence ID" value="ABO89748.1"/>
    <property type="molecule type" value="Genomic_DNA"/>
</dbReference>
<protein>
    <recommendedName>
        <fullName evidence="23">Glutamate synthase [NADPH] large chain</fullName>
        <ecNumber evidence="7">1.4.1.13</ecNumber>
    </recommendedName>
    <alternativeName>
        <fullName evidence="24">Glutamate synthase subunit alpha</fullName>
    </alternativeName>
</protein>
<evidence type="ECO:0000256" key="20">
    <source>
        <dbReference type="ARBA" id="ARBA00037898"/>
    </source>
</evidence>
<evidence type="ECO:0000256" key="9">
    <source>
        <dbReference type="ARBA" id="ARBA00022630"/>
    </source>
</evidence>
<proteinExistence type="inferred from homology"/>
<dbReference type="Gene3D" id="3.20.20.70">
    <property type="entry name" value="Aldolase class I"/>
    <property type="match status" value="2"/>
</dbReference>
<accession>A4SLH6</accession>
<dbReference type="InterPro" id="IPR036485">
    <property type="entry name" value="Glu_synth_asu_C_sf"/>
</dbReference>
<dbReference type="STRING" id="29491.GCA_000820065_02133"/>
<evidence type="ECO:0000313" key="27">
    <source>
        <dbReference type="EMBL" id="ABO89748.1"/>
    </source>
</evidence>
<keyword evidence="18" id="KW-0314">Glutamate biosynthesis</keyword>
<dbReference type="GO" id="GO:0051538">
    <property type="term" value="F:3 iron, 4 sulfur cluster binding"/>
    <property type="evidence" value="ECO:0007669"/>
    <property type="project" value="UniProtKB-KW"/>
</dbReference>
<dbReference type="GO" id="GO:0019676">
    <property type="term" value="P:ammonia assimilation cycle"/>
    <property type="evidence" value="ECO:0007669"/>
    <property type="project" value="TreeGrafter"/>
</dbReference>
<evidence type="ECO:0000313" key="28">
    <source>
        <dbReference type="Proteomes" id="UP000000225"/>
    </source>
</evidence>
<dbReference type="InterPro" id="IPR002932">
    <property type="entry name" value="Glu_synthdom"/>
</dbReference>
<keyword evidence="13" id="KW-0521">NADP</keyword>
<dbReference type="PANTHER" id="PTHR11938:SF148">
    <property type="entry name" value="GLUTAMATE SYNTHASE [NADPH] LARGE CHAIN"/>
    <property type="match status" value="1"/>
</dbReference>
<keyword evidence="19" id="KW-0003">3Fe-4S</keyword>
<dbReference type="SUPFAM" id="SSF56235">
    <property type="entry name" value="N-terminal nucleophile aminohydrolases (Ntn hydrolases)"/>
    <property type="match status" value="1"/>
</dbReference>
<keyword evidence="9" id="KW-0285">Flavoprotein</keyword>
<evidence type="ECO:0000256" key="18">
    <source>
        <dbReference type="ARBA" id="ARBA00023164"/>
    </source>
</evidence>
<evidence type="ECO:0000256" key="23">
    <source>
        <dbReference type="ARBA" id="ARBA00072108"/>
    </source>
</evidence>
<dbReference type="MEROPS" id="C44.003"/>
<dbReference type="FunFam" id="2.160.20.60:FF:000002">
    <property type="entry name" value="Glutamate synthase, large subunit"/>
    <property type="match status" value="1"/>
</dbReference>